<feature type="DNA-binding region" description="H-T-H motif" evidence="4">
    <location>
        <begin position="36"/>
        <end position="55"/>
    </location>
</feature>
<keyword evidence="2 4" id="KW-0238">DNA-binding</keyword>
<evidence type="ECO:0000313" key="6">
    <source>
        <dbReference type="EMBL" id="GHD31338.1"/>
    </source>
</evidence>
<dbReference type="InterPro" id="IPR050109">
    <property type="entry name" value="HTH-type_TetR-like_transc_reg"/>
</dbReference>
<dbReference type="RefSeq" id="WP_017574528.1">
    <property type="nucleotide sequence ID" value="NZ_BMXL01000020.1"/>
</dbReference>
<evidence type="ECO:0000256" key="1">
    <source>
        <dbReference type="ARBA" id="ARBA00023015"/>
    </source>
</evidence>
<dbReference type="SUPFAM" id="SSF48498">
    <property type="entry name" value="Tetracyclin repressor-like, C-terminal domain"/>
    <property type="match status" value="1"/>
</dbReference>
<sequence length="202" mass="22069">MSTESPRRLRSDAARNSERLVGAAREVFAEQGPDARLDEIARRAGVGVATLYRRFPDKAVLVRAVLDQAFHERVAPVIEEAVQEEDAGSGLIAVLDATMSLLASEYNTLSAAGDLGVLAMDSREAFFGQIMDLVRRAQEEGAVREDLEPEDVPRIMIMLTSVLVTVERGSEGWRRYLALLSDGLSPEAARPLPSPPPVVRPF</sequence>
<evidence type="ECO:0000256" key="3">
    <source>
        <dbReference type="ARBA" id="ARBA00023163"/>
    </source>
</evidence>
<dbReference type="PANTHER" id="PTHR30055:SF234">
    <property type="entry name" value="HTH-TYPE TRANSCRIPTIONAL REGULATOR BETI"/>
    <property type="match status" value="1"/>
</dbReference>
<dbReference type="PROSITE" id="PS50977">
    <property type="entry name" value="HTH_TETR_2"/>
    <property type="match status" value="1"/>
</dbReference>
<keyword evidence="3" id="KW-0804">Transcription</keyword>
<dbReference type="Proteomes" id="UP000654947">
    <property type="component" value="Unassembled WGS sequence"/>
</dbReference>
<dbReference type="SUPFAM" id="SSF46689">
    <property type="entry name" value="Homeodomain-like"/>
    <property type="match status" value="1"/>
</dbReference>
<protein>
    <recommendedName>
        <fullName evidence="5">HTH tetR-type domain-containing protein</fullName>
    </recommendedName>
</protein>
<dbReference type="InterPro" id="IPR001647">
    <property type="entry name" value="HTH_TetR"/>
</dbReference>
<reference evidence="6 7" key="1">
    <citation type="journal article" date="2014" name="Int. J. Syst. Evol. Microbiol.">
        <title>Complete genome sequence of Corynebacterium casei LMG S-19264T (=DSM 44701T), isolated from a smear-ripened cheese.</title>
        <authorList>
            <consortium name="US DOE Joint Genome Institute (JGI-PGF)"/>
            <person name="Walter F."/>
            <person name="Albersmeier A."/>
            <person name="Kalinowski J."/>
            <person name="Ruckert C."/>
        </authorList>
    </citation>
    <scope>NUCLEOTIDE SEQUENCE [LARGE SCALE GENOMIC DNA]</scope>
    <source>
        <strain evidence="6 7">KCTC 19473</strain>
    </source>
</reference>
<dbReference type="PANTHER" id="PTHR30055">
    <property type="entry name" value="HTH-TYPE TRANSCRIPTIONAL REGULATOR RUTR"/>
    <property type="match status" value="1"/>
</dbReference>
<dbReference type="Pfam" id="PF00440">
    <property type="entry name" value="TetR_N"/>
    <property type="match status" value="1"/>
</dbReference>
<evidence type="ECO:0000313" key="7">
    <source>
        <dbReference type="Proteomes" id="UP000654947"/>
    </source>
</evidence>
<organism evidence="6 7">
    <name type="scientific">Nocardiopsis kunsanensis</name>
    <dbReference type="NCBI Taxonomy" id="141693"/>
    <lineage>
        <taxon>Bacteria</taxon>
        <taxon>Bacillati</taxon>
        <taxon>Actinomycetota</taxon>
        <taxon>Actinomycetes</taxon>
        <taxon>Streptosporangiales</taxon>
        <taxon>Nocardiopsidaceae</taxon>
        <taxon>Nocardiopsis</taxon>
    </lineage>
</organism>
<dbReference type="InterPro" id="IPR009057">
    <property type="entry name" value="Homeodomain-like_sf"/>
</dbReference>
<dbReference type="PRINTS" id="PR00455">
    <property type="entry name" value="HTHTETR"/>
</dbReference>
<evidence type="ECO:0000256" key="2">
    <source>
        <dbReference type="ARBA" id="ARBA00023125"/>
    </source>
</evidence>
<evidence type="ECO:0000259" key="5">
    <source>
        <dbReference type="PROSITE" id="PS50977"/>
    </source>
</evidence>
<dbReference type="AlphaFoldDB" id="A0A918XHU7"/>
<dbReference type="InterPro" id="IPR036271">
    <property type="entry name" value="Tet_transcr_reg_TetR-rel_C_sf"/>
</dbReference>
<name>A0A918XHU7_9ACTN</name>
<dbReference type="Gene3D" id="1.10.357.10">
    <property type="entry name" value="Tetracycline Repressor, domain 2"/>
    <property type="match status" value="1"/>
</dbReference>
<feature type="domain" description="HTH tetR-type" evidence="5">
    <location>
        <begin position="14"/>
        <end position="73"/>
    </location>
</feature>
<dbReference type="InterPro" id="IPR049445">
    <property type="entry name" value="TetR_SbtR-like_C"/>
</dbReference>
<dbReference type="GO" id="GO:0000976">
    <property type="term" value="F:transcription cis-regulatory region binding"/>
    <property type="evidence" value="ECO:0007669"/>
    <property type="project" value="TreeGrafter"/>
</dbReference>
<proteinExistence type="predicted"/>
<keyword evidence="1" id="KW-0805">Transcription regulation</keyword>
<dbReference type="GO" id="GO:0003700">
    <property type="term" value="F:DNA-binding transcription factor activity"/>
    <property type="evidence" value="ECO:0007669"/>
    <property type="project" value="TreeGrafter"/>
</dbReference>
<accession>A0A918XHU7</accession>
<gene>
    <name evidence="6" type="ORF">GCM10007147_34120</name>
</gene>
<dbReference type="EMBL" id="BMXL01000020">
    <property type="protein sequence ID" value="GHD31338.1"/>
    <property type="molecule type" value="Genomic_DNA"/>
</dbReference>
<dbReference type="Pfam" id="PF21597">
    <property type="entry name" value="TetR_C_43"/>
    <property type="match status" value="1"/>
</dbReference>
<evidence type="ECO:0000256" key="4">
    <source>
        <dbReference type="PROSITE-ProRule" id="PRU00335"/>
    </source>
</evidence>
<keyword evidence="7" id="KW-1185">Reference proteome</keyword>
<comment type="caution">
    <text evidence="6">The sequence shown here is derived from an EMBL/GenBank/DDBJ whole genome shotgun (WGS) entry which is preliminary data.</text>
</comment>